<keyword evidence="2" id="KW-1185">Reference proteome</keyword>
<proteinExistence type="predicted"/>
<sequence length="188" mass="22637">TYIAQYEEFLIIQKNLDLYENKIFILENNLFNYYLYNFDDKEEIQKLIKLRESEIVASYDDNTYEYFYSDIISSGENIYVAFRNLEDIKNIDGTEINIVKVFSFNSYSPIEIKEIDENNLTNIETYSINNLIKNEELKYKIFNHQIKDRVDILIDRGVLNKAKFQYELGSLKYIIIKTFKHYKDIIFL</sequence>
<dbReference type="EMBL" id="JACJLT010000344">
    <property type="protein sequence ID" value="MBM6876387.1"/>
    <property type="molecule type" value="Genomic_DNA"/>
</dbReference>
<feature type="non-terminal residue" evidence="1">
    <location>
        <position position="1"/>
    </location>
</feature>
<evidence type="ECO:0000313" key="1">
    <source>
        <dbReference type="EMBL" id="MBM6876387.1"/>
    </source>
</evidence>
<name>A0ABS2G721_FUSMR</name>
<dbReference type="Proteomes" id="UP000728968">
    <property type="component" value="Unassembled WGS sequence"/>
</dbReference>
<comment type="caution">
    <text evidence="1">The sequence shown here is derived from an EMBL/GenBank/DDBJ whole genome shotgun (WGS) entry which is preliminary data.</text>
</comment>
<dbReference type="RefSeq" id="WP_204716975.1">
    <property type="nucleotide sequence ID" value="NZ_JACJLT010000344.1"/>
</dbReference>
<evidence type="ECO:0000313" key="2">
    <source>
        <dbReference type="Proteomes" id="UP000728968"/>
    </source>
</evidence>
<organism evidence="1 2">
    <name type="scientific">Fusobacterium mortiferum</name>
    <dbReference type="NCBI Taxonomy" id="850"/>
    <lineage>
        <taxon>Bacteria</taxon>
        <taxon>Fusobacteriati</taxon>
        <taxon>Fusobacteriota</taxon>
        <taxon>Fusobacteriia</taxon>
        <taxon>Fusobacteriales</taxon>
        <taxon>Fusobacteriaceae</taxon>
        <taxon>Fusobacterium</taxon>
    </lineage>
</organism>
<gene>
    <name evidence="1" type="ORF">H6A04_12230</name>
</gene>
<protein>
    <submittedName>
        <fullName evidence="1">Uncharacterized protein</fullName>
    </submittedName>
</protein>
<accession>A0ABS2G721</accession>
<reference evidence="1 2" key="1">
    <citation type="journal article" date="2021" name="Sci. Rep.">
        <title>The distribution of antibiotic resistance genes in chicken gut microbiota commensals.</title>
        <authorList>
            <person name="Juricova H."/>
            <person name="Matiasovicova J."/>
            <person name="Kubasova T."/>
            <person name="Cejkova D."/>
            <person name="Rychlik I."/>
        </authorList>
    </citation>
    <scope>NUCLEOTIDE SEQUENCE [LARGE SCALE GENOMIC DNA]</scope>
    <source>
        <strain evidence="1 2">An425</strain>
    </source>
</reference>